<dbReference type="AlphaFoldDB" id="X1H0Y5"/>
<comment type="caution">
    <text evidence="1">The sequence shown here is derived from an EMBL/GenBank/DDBJ whole genome shotgun (WGS) entry which is preliminary data.</text>
</comment>
<evidence type="ECO:0000313" key="1">
    <source>
        <dbReference type="EMBL" id="GAH47494.1"/>
    </source>
</evidence>
<feature type="non-terminal residue" evidence="1">
    <location>
        <position position="1"/>
    </location>
</feature>
<sequence>AYSETYWPRYHYGWSELKSLRKGQYKFIDAPKPELYNILEDPGELNNLVNKKAALSHEMKRELEALIDRYSAEGIEEAGPKKMNDMSNVKMRPL</sequence>
<accession>X1H0Y5</accession>
<reference evidence="1" key="1">
    <citation type="journal article" date="2014" name="Front. Microbiol.">
        <title>High frequency of phylogenetically diverse reductive dehalogenase-homologous genes in deep subseafloor sedimentary metagenomes.</title>
        <authorList>
            <person name="Kawai M."/>
            <person name="Futagami T."/>
            <person name="Toyoda A."/>
            <person name="Takaki Y."/>
            <person name="Nishi S."/>
            <person name="Hori S."/>
            <person name="Arai W."/>
            <person name="Tsubouchi T."/>
            <person name="Morono Y."/>
            <person name="Uchiyama I."/>
            <person name="Ito T."/>
            <person name="Fujiyama A."/>
            <person name="Inagaki F."/>
            <person name="Takami H."/>
        </authorList>
    </citation>
    <scope>NUCLEOTIDE SEQUENCE</scope>
    <source>
        <strain evidence="1">Expedition CK06-06</strain>
    </source>
</reference>
<gene>
    <name evidence="1" type="ORF">S03H2_38982</name>
</gene>
<proteinExistence type="predicted"/>
<dbReference type="InterPro" id="IPR017850">
    <property type="entry name" value="Alkaline_phosphatase_core_sf"/>
</dbReference>
<evidence type="ECO:0008006" key="2">
    <source>
        <dbReference type="Google" id="ProtNLM"/>
    </source>
</evidence>
<name>X1H0Y5_9ZZZZ</name>
<protein>
    <recommendedName>
        <fullName evidence="2">N-sulphoglucosamine sulphohydrolase C-terminal domain-containing protein</fullName>
    </recommendedName>
</protein>
<organism evidence="1">
    <name type="scientific">marine sediment metagenome</name>
    <dbReference type="NCBI Taxonomy" id="412755"/>
    <lineage>
        <taxon>unclassified sequences</taxon>
        <taxon>metagenomes</taxon>
        <taxon>ecological metagenomes</taxon>
    </lineage>
</organism>
<dbReference type="EMBL" id="BARU01024067">
    <property type="protein sequence ID" value="GAH47494.1"/>
    <property type="molecule type" value="Genomic_DNA"/>
</dbReference>
<dbReference type="SUPFAM" id="SSF53649">
    <property type="entry name" value="Alkaline phosphatase-like"/>
    <property type="match status" value="1"/>
</dbReference>
<dbReference type="Gene3D" id="3.40.720.10">
    <property type="entry name" value="Alkaline Phosphatase, subunit A"/>
    <property type="match status" value="1"/>
</dbReference>